<evidence type="ECO:0000313" key="3">
    <source>
        <dbReference type="Proteomes" id="UP001322664"/>
    </source>
</evidence>
<evidence type="ECO:0000259" key="1">
    <source>
        <dbReference type="PROSITE" id="PS50965"/>
    </source>
</evidence>
<dbReference type="Pfam" id="PF08378">
    <property type="entry name" value="NERD"/>
    <property type="match status" value="1"/>
</dbReference>
<dbReference type="PROSITE" id="PS50965">
    <property type="entry name" value="NERD"/>
    <property type="match status" value="1"/>
</dbReference>
<evidence type="ECO:0000313" key="2">
    <source>
        <dbReference type="EMBL" id="WPK12588.1"/>
    </source>
</evidence>
<gene>
    <name evidence="2" type="ORF">R6U77_02505</name>
</gene>
<dbReference type="EMBL" id="CP137624">
    <property type="protein sequence ID" value="WPK12588.1"/>
    <property type="molecule type" value="Genomic_DNA"/>
</dbReference>
<protein>
    <submittedName>
        <fullName evidence="2">Nuclease-related domain-containing protein</fullName>
    </submittedName>
</protein>
<organism evidence="2 3">
    <name type="scientific">Lysinibacillus louembei</name>
    <dbReference type="NCBI Taxonomy" id="1470088"/>
    <lineage>
        <taxon>Bacteria</taxon>
        <taxon>Bacillati</taxon>
        <taxon>Bacillota</taxon>
        <taxon>Bacilli</taxon>
        <taxon>Bacillales</taxon>
        <taxon>Bacillaceae</taxon>
        <taxon>Lysinibacillus</taxon>
    </lineage>
</organism>
<feature type="domain" description="NERD" evidence="1">
    <location>
        <begin position="34"/>
        <end position="153"/>
    </location>
</feature>
<proteinExistence type="predicted"/>
<dbReference type="RefSeq" id="WP_319837294.1">
    <property type="nucleotide sequence ID" value="NZ_CP137624.1"/>
</dbReference>
<dbReference type="InterPro" id="IPR011528">
    <property type="entry name" value="NERD"/>
</dbReference>
<keyword evidence="3" id="KW-1185">Reference proteome</keyword>
<dbReference type="Proteomes" id="UP001322664">
    <property type="component" value="Chromosome"/>
</dbReference>
<reference evidence="2 3" key="1">
    <citation type="submission" date="2023-09" db="EMBL/GenBank/DDBJ databases">
        <authorList>
            <person name="Page C.A."/>
            <person name="Perez-Diaz I.M."/>
        </authorList>
    </citation>
    <scope>NUCLEOTIDE SEQUENCE [LARGE SCALE GENOMIC DNA]</scope>
    <source>
        <strain evidence="2 3">Ll15</strain>
    </source>
</reference>
<sequence length="315" mass="37142">MIVMCRKMPEQLLFLETLLQRNADFYEQYQSVNAGYIGELRVDREWADIFLKQKHYLFYDYQLTNKANFTHQIDTLFICRSFILLIEVKHIVGRLDFEEQTHQFIRTKNDGTQNVYRNPIDQVERHRLLMETLLLQWGVELPVIPAIVVTTPSSHIATTPPQYLIFHVTGLRTKLQQLFEKYPPIITSNQLSYLKEQLLASYKRKPFVRLTIPPNTIMGALCPTCQPAIRMQHWRGKTFQCPCCEMRVNDAILKGLRDYKILVSDKITNSEFRQFFGIRDVKVAGNLLAQLNLERIGERKKREYMIPNEVTWNKL</sequence>
<accession>A0ABZ0S0M8</accession>
<name>A0ABZ0S0M8_9BACI</name>